<dbReference type="InterPro" id="IPR029026">
    <property type="entry name" value="tRNA_m1G_MTases_N"/>
</dbReference>
<evidence type="ECO:0000313" key="6">
    <source>
        <dbReference type="Proteomes" id="UP000031656"/>
    </source>
</evidence>
<dbReference type="InterPro" id="IPR004441">
    <property type="entry name" value="rRNA_MeTrfase_TrmH"/>
</dbReference>
<protein>
    <submittedName>
        <fullName evidence="5">23S rRNA (Guanosine-2'-O-)-methyltransferase RlmB</fullName>
        <ecNumber evidence="5">2.1.1.-</ecNumber>
    </submittedName>
</protein>
<dbReference type="Gene3D" id="3.40.1280.10">
    <property type="match status" value="1"/>
</dbReference>
<evidence type="ECO:0000256" key="1">
    <source>
        <dbReference type="ARBA" id="ARBA00022603"/>
    </source>
</evidence>
<dbReference type="Proteomes" id="UP000031656">
    <property type="component" value="Chromosome"/>
</dbReference>
<dbReference type="Pfam" id="PF08032">
    <property type="entry name" value="SpoU_sub_bind"/>
    <property type="match status" value="1"/>
</dbReference>
<dbReference type="InterPro" id="IPR001537">
    <property type="entry name" value="SpoU_MeTrfase"/>
</dbReference>
<dbReference type="Gene3D" id="3.30.1330.30">
    <property type="match status" value="1"/>
</dbReference>
<dbReference type="NCBIfam" id="TIGR00186">
    <property type="entry name" value="rRNA_methyl_3"/>
    <property type="match status" value="1"/>
</dbReference>
<dbReference type="KEGG" id="goy:GLS_c05980"/>
<dbReference type="GO" id="GO:0003723">
    <property type="term" value="F:RNA binding"/>
    <property type="evidence" value="ECO:0007669"/>
    <property type="project" value="InterPro"/>
</dbReference>
<evidence type="ECO:0000259" key="4">
    <source>
        <dbReference type="SMART" id="SM00967"/>
    </source>
</evidence>
<dbReference type="InterPro" id="IPR013123">
    <property type="entry name" value="SpoU_subst-bd"/>
</dbReference>
<dbReference type="AlphaFoldDB" id="A0A067Z342"/>
<dbReference type="PANTHER" id="PTHR46429:SF1">
    <property type="entry name" value="23S RRNA (GUANOSINE-2'-O-)-METHYLTRANSFERASE RLMB"/>
    <property type="match status" value="1"/>
</dbReference>
<dbReference type="GO" id="GO:0005829">
    <property type="term" value="C:cytosol"/>
    <property type="evidence" value="ECO:0007669"/>
    <property type="project" value="TreeGrafter"/>
</dbReference>
<reference evidence="5 6" key="1">
    <citation type="journal article" date="2015" name="Appl. Microbiol. Biotechnol.">
        <title>The consequence of an additional NADH dehydrogenase paralog on the growth of Gluconobacter oxydans DSM3504.</title>
        <authorList>
            <person name="Kostner D."/>
            <person name="Luchterhand B."/>
            <person name="Junker A."/>
            <person name="Volland S."/>
            <person name="Daniel R."/>
            <person name="Buchs J."/>
            <person name="Liebl W."/>
            <person name="Ehrenreich A."/>
        </authorList>
    </citation>
    <scope>NUCLEOTIDE SEQUENCE [LARGE SCALE GENOMIC DNA]</scope>
    <source>
        <strain evidence="5">DSM 3504</strain>
    </source>
</reference>
<dbReference type="GO" id="GO:0008173">
    <property type="term" value="F:RNA methyltransferase activity"/>
    <property type="evidence" value="ECO:0007669"/>
    <property type="project" value="InterPro"/>
</dbReference>
<dbReference type="SUPFAM" id="SSF55315">
    <property type="entry name" value="L30e-like"/>
    <property type="match status" value="1"/>
</dbReference>
<dbReference type="GO" id="GO:0032259">
    <property type="term" value="P:methylation"/>
    <property type="evidence" value="ECO:0007669"/>
    <property type="project" value="UniProtKB-KW"/>
</dbReference>
<dbReference type="HOGENOM" id="CLU_021322_0_2_5"/>
<keyword evidence="1 5" id="KW-0489">Methyltransferase</keyword>
<evidence type="ECO:0000256" key="2">
    <source>
        <dbReference type="ARBA" id="ARBA00022679"/>
    </source>
</evidence>
<dbReference type="EMBL" id="CP004373">
    <property type="protein sequence ID" value="AHK70512.1"/>
    <property type="molecule type" value="Genomic_DNA"/>
</dbReference>
<feature type="region of interest" description="Disordered" evidence="3">
    <location>
        <begin position="1"/>
        <end position="49"/>
    </location>
</feature>
<dbReference type="SUPFAM" id="SSF75217">
    <property type="entry name" value="alpha/beta knot"/>
    <property type="match status" value="1"/>
</dbReference>
<gene>
    <name evidence="5" type="primary">rlmB</name>
    <name evidence="5" type="ORF">GLS_c05980</name>
</gene>
<dbReference type="PANTHER" id="PTHR46429">
    <property type="entry name" value="23S RRNA (GUANOSINE-2'-O-)-METHYLTRANSFERASE RLMB"/>
    <property type="match status" value="1"/>
</dbReference>
<feature type="compositionally biased region" description="Basic and acidic residues" evidence="3">
    <location>
        <begin position="10"/>
        <end position="19"/>
    </location>
</feature>
<dbReference type="Pfam" id="PF00588">
    <property type="entry name" value="SpoU_methylase"/>
    <property type="match status" value="1"/>
</dbReference>
<proteinExistence type="predicted"/>
<keyword evidence="2 5" id="KW-0808">Transferase</keyword>
<dbReference type="InterPro" id="IPR029064">
    <property type="entry name" value="Ribosomal_eL30-like_sf"/>
</dbReference>
<name>A0A067Z342_GLUOY</name>
<dbReference type="GeneID" id="56904827"/>
<dbReference type="SMART" id="SM00967">
    <property type="entry name" value="SpoU_sub_bind"/>
    <property type="match status" value="1"/>
</dbReference>
<organism evidence="5 6">
    <name type="scientific">Gluconobacter oxydans DSM 3504</name>
    <dbReference type="NCBI Taxonomy" id="1288313"/>
    <lineage>
        <taxon>Bacteria</taxon>
        <taxon>Pseudomonadati</taxon>
        <taxon>Pseudomonadota</taxon>
        <taxon>Alphaproteobacteria</taxon>
        <taxon>Acetobacterales</taxon>
        <taxon>Acetobacteraceae</taxon>
        <taxon>Gluconobacter</taxon>
    </lineage>
</organism>
<dbReference type="RefSeq" id="WP_172491939.1">
    <property type="nucleotide sequence ID" value="NZ_CP004373.1"/>
</dbReference>
<dbReference type="EC" id="2.1.1.-" evidence="5"/>
<feature type="domain" description="RNA 2-O ribose methyltransferase substrate binding" evidence="4">
    <location>
        <begin position="56"/>
        <end position="125"/>
    </location>
</feature>
<evidence type="ECO:0000313" key="5">
    <source>
        <dbReference type="EMBL" id="AHK70512.1"/>
    </source>
</evidence>
<evidence type="ECO:0000256" key="3">
    <source>
        <dbReference type="SAM" id="MobiDB-lite"/>
    </source>
</evidence>
<dbReference type="InterPro" id="IPR029028">
    <property type="entry name" value="Alpha/beta_knot_MTases"/>
</dbReference>
<dbReference type="CDD" id="cd18103">
    <property type="entry name" value="SpoU-like_RlmB"/>
    <property type="match status" value="1"/>
</dbReference>
<sequence length="282" mass="29977">MARRSPSRSAPDRSTDRSAPHAGNAEHGSSPSGGRTRERGGRSGRGHAASSGPGYWIYGHHAVQAALANPERVIHDFLATREAAASFENASRKPQIVDRERLDRLCERDAVHQGVCLRVEPLETLAIPDIVERKGPVLVLDQVTDPRNIGAILRSAAAFGAAALLVQDRNAPQESGAMAKAASGALDVVPILREVNLSRALQALQAEDFWVVGLDAGGTRLDGKSFAGRRVALVLGAEGAGLRRLTRETCDEIASVYMPGDMESLNVSNAAAVALYELVRPV</sequence>
<dbReference type="GO" id="GO:0006396">
    <property type="term" value="P:RNA processing"/>
    <property type="evidence" value="ECO:0007669"/>
    <property type="project" value="InterPro"/>
</dbReference>
<accession>A0A067Z342</accession>